<dbReference type="STRING" id="178901.AmDm5_2702"/>
<dbReference type="Pfam" id="PF01381">
    <property type="entry name" value="HTH_3"/>
    <property type="match status" value="1"/>
</dbReference>
<dbReference type="eggNOG" id="COG1395">
    <property type="taxonomic scope" value="Bacteria"/>
</dbReference>
<feature type="domain" description="HTH cro/C1-type" evidence="1">
    <location>
        <begin position="23"/>
        <end position="76"/>
    </location>
</feature>
<accession>A0A177G3N8</accession>
<evidence type="ECO:0000313" key="3">
    <source>
        <dbReference type="Proteomes" id="UP000077349"/>
    </source>
</evidence>
<name>A0A177G3N8_9PROT</name>
<dbReference type="AlphaFoldDB" id="A0A177G3N8"/>
<dbReference type="EMBL" id="LVHD01000215">
    <property type="protein sequence ID" value="OAG74922.1"/>
    <property type="molecule type" value="Genomic_DNA"/>
</dbReference>
<evidence type="ECO:0000259" key="1">
    <source>
        <dbReference type="PROSITE" id="PS50943"/>
    </source>
</evidence>
<dbReference type="PATRIC" id="fig|178901.16.peg.4261"/>
<proteinExistence type="predicted"/>
<protein>
    <submittedName>
        <fullName evidence="2">Repressor</fullName>
    </submittedName>
</protein>
<evidence type="ECO:0000313" key="2">
    <source>
        <dbReference type="EMBL" id="OAG74922.1"/>
    </source>
</evidence>
<organism evidence="2 3">
    <name type="scientific">Acetobacter malorum</name>
    <dbReference type="NCBI Taxonomy" id="178901"/>
    <lineage>
        <taxon>Bacteria</taxon>
        <taxon>Pseudomonadati</taxon>
        <taxon>Pseudomonadota</taxon>
        <taxon>Alphaproteobacteria</taxon>
        <taxon>Acetobacterales</taxon>
        <taxon>Acetobacteraceae</taxon>
        <taxon>Acetobacter</taxon>
    </lineage>
</organism>
<reference evidence="2 3" key="1">
    <citation type="submission" date="2016-03" db="EMBL/GenBank/DDBJ databases">
        <title>Draft genome sequence of Acetobacter malorum CECT 7742, a strain isolated from strawberry vinegar.</title>
        <authorList>
            <person name="Sainz F."/>
            <person name="Mas A."/>
            <person name="Torija M.J."/>
        </authorList>
    </citation>
    <scope>NUCLEOTIDE SEQUENCE [LARGE SCALE GENOMIC DNA]</scope>
    <source>
        <strain evidence="2 3">CECT 7742</strain>
    </source>
</reference>
<comment type="caution">
    <text evidence="2">The sequence shown here is derived from an EMBL/GenBank/DDBJ whole genome shotgun (WGS) entry which is preliminary data.</text>
</comment>
<dbReference type="SMART" id="SM00530">
    <property type="entry name" value="HTH_XRE"/>
    <property type="match status" value="1"/>
</dbReference>
<dbReference type="InterPro" id="IPR001387">
    <property type="entry name" value="Cro/C1-type_HTH"/>
</dbReference>
<dbReference type="GO" id="GO:0003677">
    <property type="term" value="F:DNA binding"/>
    <property type="evidence" value="ECO:0007669"/>
    <property type="project" value="InterPro"/>
</dbReference>
<dbReference type="Proteomes" id="UP000077349">
    <property type="component" value="Unassembled WGS sequence"/>
</dbReference>
<sequence length="301" mass="33387">MLINKVKTMTAVTMHLGEIGQQLRAFRLESGMRADEIAARLGVSRAALYRYEKGEVIKLDTVQRLAELLNISPLTLLGVGFEYYSKPDSFFQKITQIEGDIEQILQVSDPVCYQVTSPAYDAVLLEAHTSQQGKEEGEVMEAPAILAQSKRRALYSQRKPSIISMLPEKQIIDFLTHGVGAGIPMSETLRHKARQVAVQEIRNIITLIDSVPMGLQFSVIPKNITTTSCIFMRRNELMAVAINPFRCDCSAANTAGIAMITSSPEAVATHQQMLETLWQTSLKGQEAIDRLKKLVEQHGAV</sequence>
<dbReference type="InterPro" id="IPR010982">
    <property type="entry name" value="Lambda_DNA-bd_dom_sf"/>
</dbReference>
<dbReference type="CDD" id="cd00093">
    <property type="entry name" value="HTH_XRE"/>
    <property type="match status" value="1"/>
</dbReference>
<dbReference type="Gene3D" id="1.10.260.40">
    <property type="entry name" value="lambda repressor-like DNA-binding domains"/>
    <property type="match status" value="1"/>
</dbReference>
<dbReference type="SUPFAM" id="SSF47413">
    <property type="entry name" value="lambda repressor-like DNA-binding domains"/>
    <property type="match status" value="1"/>
</dbReference>
<gene>
    <name evidence="2" type="ORF">Amal_03915</name>
</gene>
<dbReference type="PROSITE" id="PS50943">
    <property type="entry name" value="HTH_CROC1"/>
    <property type="match status" value="1"/>
</dbReference>